<keyword evidence="3" id="KW-1185">Reference proteome</keyword>
<dbReference type="CDD" id="cd06121">
    <property type="entry name" value="cupin_YML079wp"/>
    <property type="match status" value="1"/>
</dbReference>
<dbReference type="SUPFAM" id="SSF51182">
    <property type="entry name" value="RmlC-like cupins"/>
    <property type="match status" value="1"/>
</dbReference>
<name>A0A2C9CXQ0_9RHOB</name>
<reference evidence="3" key="1">
    <citation type="submission" date="2017-09" db="EMBL/GenBank/DDBJ databases">
        <authorList>
            <person name="Varghese N."/>
            <person name="Submissions S."/>
        </authorList>
    </citation>
    <scope>NUCLEOTIDE SEQUENCE [LARGE SCALE GENOMIC DNA]</scope>
    <source>
        <strain evidence="3">C7</strain>
    </source>
</reference>
<dbReference type="OrthoDB" id="9798288at2"/>
<evidence type="ECO:0000313" key="3">
    <source>
        <dbReference type="Proteomes" id="UP000220034"/>
    </source>
</evidence>
<dbReference type="InterPro" id="IPR009327">
    <property type="entry name" value="Cupin_DUF985"/>
</dbReference>
<dbReference type="Proteomes" id="UP000220034">
    <property type="component" value="Unassembled WGS sequence"/>
</dbReference>
<feature type="domain" description="DUF985" evidence="1">
    <location>
        <begin position="5"/>
        <end position="132"/>
    </location>
</feature>
<dbReference type="AlphaFoldDB" id="A0A2C9CXQ0"/>
<accession>A0A2C9CXQ0</accession>
<dbReference type="InterPro" id="IPR039935">
    <property type="entry name" value="YML079W-like"/>
</dbReference>
<dbReference type="InterPro" id="IPR011051">
    <property type="entry name" value="RmlC_Cupin_sf"/>
</dbReference>
<dbReference type="Pfam" id="PF06172">
    <property type="entry name" value="Cupin_5"/>
    <property type="match status" value="1"/>
</dbReference>
<gene>
    <name evidence="2" type="ORF">SAMN06273572_10892</name>
</gene>
<dbReference type="PANTHER" id="PTHR33387:SF3">
    <property type="entry name" value="DUF985 DOMAIN-CONTAINING PROTEIN"/>
    <property type="match status" value="1"/>
</dbReference>
<protein>
    <recommendedName>
        <fullName evidence="1">DUF985 domain-containing protein</fullName>
    </recommendedName>
</protein>
<dbReference type="PANTHER" id="PTHR33387">
    <property type="entry name" value="RMLC-LIKE JELLY ROLL FOLD PROTEIN"/>
    <property type="match status" value="1"/>
</dbReference>
<sequence length="145" mass="15785">MTADEIIKTLDLSPHPEGGWYRETWRADAAPGERAAGTAIYFLLTADQFSHWHRVDAAEIWHWYAGAPLVLSLTENGHDAQAVILGAELTAGQRPQRIVPAGCWQSATSLGAWTLVGCTVSPGFEFSQFELAAPDWHPSARNAGD</sequence>
<evidence type="ECO:0000313" key="2">
    <source>
        <dbReference type="EMBL" id="SOH95219.1"/>
    </source>
</evidence>
<dbReference type="Gene3D" id="2.60.120.10">
    <property type="entry name" value="Jelly Rolls"/>
    <property type="match status" value="1"/>
</dbReference>
<organism evidence="2 3">
    <name type="scientific">Pontivivens marinum</name>
    <dbReference type="NCBI Taxonomy" id="1690039"/>
    <lineage>
        <taxon>Bacteria</taxon>
        <taxon>Pseudomonadati</taxon>
        <taxon>Pseudomonadota</taxon>
        <taxon>Alphaproteobacteria</taxon>
        <taxon>Rhodobacterales</taxon>
        <taxon>Paracoccaceae</taxon>
        <taxon>Pontivivens</taxon>
    </lineage>
</organism>
<dbReference type="InterPro" id="IPR014710">
    <property type="entry name" value="RmlC-like_jellyroll"/>
</dbReference>
<dbReference type="EMBL" id="OCTN01000008">
    <property type="protein sequence ID" value="SOH95219.1"/>
    <property type="molecule type" value="Genomic_DNA"/>
</dbReference>
<evidence type="ECO:0000259" key="1">
    <source>
        <dbReference type="Pfam" id="PF06172"/>
    </source>
</evidence>
<proteinExistence type="predicted"/>
<dbReference type="RefSeq" id="WP_097931517.1">
    <property type="nucleotide sequence ID" value="NZ_OCTN01000008.1"/>
</dbReference>